<feature type="domain" description="NAD(P)-binding" evidence="1">
    <location>
        <begin position="2"/>
        <end position="274"/>
    </location>
</feature>
<dbReference type="InterPro" id="IPR036291">
    <property type="entry name" value="NAD(P)-bd_dom_sf"/>
</dbReference>
<evidence type="ECO:0000313" key="3">
    <source>
        <dbReference type="Proteomes" id="UP000230097"/>
    </source>
</evidence>
<dbReference type="Gene3D" id="3.40.50.720">
    <property type="entry name" value="NAD(P)-binding Rossmann-like Domain"/>
    <property type="match status" value="1"/>
</dbReference>
<feature type="non-terminal residue" evidence="2">
    <location>
        <position position="1"/>
    </location>
</feature>
<dbReference type="PANTHER" id="PTHR43000">
    <property type="entry name" value="DTDP-D-GLUCOSE 4,6-DEHYDRATASE-RELATED"/>
    <property type="match status" value="1"/>
</dbReference>
<dbReference type="Proteomes" id="UP000230097">
    <property type="component" value="Unassembled WGS sequence"/>
</dbReference>
<sequence>KNVSVEYADLDNFERIKEILLKIEPQIIVHLAAVTPVRHSFENPYIYQKINYLATINLVELATKIKNLEKFIFASTMETYGWQPVRKPFTENLPLHPDSPYAVSKVAAEKYIQMVTRAFGFPAIILKPCNTFGRKNEKGYIMEYIITEMLKGKSPQIGTPEAVRDLMYVDDHINAYIKALEFVLPEPKEIKQVLEKNPIAFTFNIGNGYEFTMRKVAQKIGRMIGFKGGIETGFPKDYPWRPSVAPYLSLNANYAHTLLKWKPEVSLEAGIQKTIEYWKENL</sequence>
<evidence type="ECO:0000313" key="2">
    <source>
        <dbReference type="EMBL" id="PJB98646.1"/>
    </source>
</evidence>
<gene>
    <name evidence="2" type="ORF">CO078_01280</name>
</gene>
<comment type="caution">
    <text evidence="2">The sequence shown here is derived from an EMBL/GenBank/DDBJ whole genome shotgun (WGS) entry which is preliminary data.</text>
</comment>
<dbReference type="EMBL" id="PFTC01000032">
    <property type="protein sequence ID" value="PJB98646.1"/>
    <property type="molecule type" value="Genomic_DNA"/>
</dbReference>
<protein>
    <recommendedName>
        <fullName evidence="1">NAD(P)-binding domain-containing protein</fullName>
    </recommendedName>
</protein>
<accession>A0A2M8DLH6</accession>
<dbReference type="InterPro" id="IPR016040">
    <property type="entry name" value="NAD(P)-bd_dom"/>
</dbReference>
<name>A0A2M8DLH6_9BACT</name>
<reference evidence="3" key="1">
    <citation type="submission" date="2017-09" db="EMBL/GenBank/DDBJ databases">
        <title>Depth-based differentiation of microbial function through sediment-hosted aquifers and enrichment of novel symbionts in the deep terrestrial subsurface.</title>
        <authorList>
            <person name="Probst A.J."/>
            <person name="Ladd B."/>
            <person name="Jarett J.K."/>
            <person name="Geller-Mcgrath D.E."/>
            <person name="Sieber C.M.K."/>
            <person name="Emerson J.B."/>
            <person name="Anantharaman K."/>
            <person name="Thomas B.C."/>
            <person name="Malmstrom R."/>
            <person name="Stieglmeier M."/>
            <person name="Klingl A."/>
            <person name="Woyke T."/>
            <person name="Ryan C.M."/>
            <person name="Banfield J.F."/>
        </authorList>
    </citation>
    <scope>NUCLEOTIDE SEQUENCE [LARGE SCALE GENOMIC DNA]</scope>
</reference>
<dbReference type="AlphaFoldDB" id="A0A2M8DLH6"/>
<evidence type="ECO:0000259" key="1">
    <source>
        <dbReference type="Pfam" id="PF16363"/>
    </source>
</evidence>
<dbReference type="SUPFAM" id="SSF51735">
    <property type="entry name" value="NAD(P)-binding Rossmann-fold domains"/>
    <property type="match status" value="1"/>
</dbReference>
<proteinExistence type="predicted"/>
<organism evidence="2 3">
    <name type="scientific">Candidatus Nealsonbacteria bacterium CG_4_9_14_0_8_um_filter_36_17</name>
    <dbReference type="NCBI Taxonomy" id="1974693"/>
    <lineage>
        <taxon>Bacteria</taxon>
        <taxon>Candidatus Nealsoniibacteriota</taxon>
    </lineage>
</organism>
<dbReference type="Pfam" id="PF16363">
    <property type="entry name" value="GDP_Man_Dehyd"/>
    <property type="match status" value="1"/>
</dbReference>